<gene>
    <name evidence="1" type="ORF">RDI58_007239</name>
</gene>
<evidence type="ECO:0000313" key="1">
    <source>
        <dbReference type="EMBL" id="KAK6793786.1"/>
    </source>
</evidence>
<evidence type="ECO:0000313" key="2">
    <source>
        <dbReference type="Proteomes" id="UP001371456"/>
    </source>
</evidence>
<dbReference type="AlphaFoldDB" id="A0AAN8TYD9"/>
<protein>
    <submittedName>
        <fullName evidence="1">Uncharacterized protein</fullName>
    </submittedName>
</protein>
<keyword evidence="2" id="KW-1185">Reference proteome</keyword>
<organism evidence="1 2">
    <name type="scientific">Solanum bulbocastanum</name>
    <name type="common">Wild potato</name>
    <dbReference type="NCBI Taxonomy" id="147425"/>
    <lineage>
        <taxon>Eukaryota</taxon>
        <taxon>Viridiplantae</taxon>
        <taxon>Streptophyta</taxon>
        <taxon>Embryophyta</taxon>
        <taxon>Tracheophyta</taxon>
        <taxon>Spermatophyta</taxon>
        <taxon>Magnoliopsida</taxon>
        <taxon>eudicotyledons</taxon>
        <taxon>Gunneridae</taxon>
        <taxon>Pentapetalae</taxon>
        <taxon>asterids</taxon>
        <taxon>lamiids</taxon>
        <taxon>Solanales</taxon>
        <taxon>Solanaceae</taxon>
        <taxon>Solanoideae</taxon>
        <taxon>Solaneae</taxon>
        <taxon>Solanum</taxon>
    </lineage>
</organism>
<sequence>MENLPESPFSEPTLISSLSSPSLCNISSSLSFHLGTQQNFVDLDGLTPNQLVLLLHDDNLRGEVTYQLIKGKMSQADKDESATNFANKFAADEWPMDLGIAGETRLPPEVGIVVFQITSLMLHLLDMKALFEGKTVEDANRHLKILFMFASLSRCGILAKSLFC</sequence>
<accession>A0AAN8TYD9</accession>
<reference evidence="1 2" key="1">
    <citation type="submission" date="2024-02" db="EMBL/GenBank/DDBJ databases">
        <title>de novo genome assembly of Solanum bulbocastanum strain 11H21.</title>
        <authorList>
            <person name="Hosaka A.J."/>
        </authorList>
    </citation>
    <scope>NUCLEOTIDE SEQUENCE [LARGE SCALE GENOMIC DNA]</scope>
    <source>
        <tissue evidence="1">Young leaves</tissue>
    </source>
</reference>
<proteinExistence type="predicted"/>
<dbReference type="Proteomes" id="UP001371456">
    <property type="component" value="Unassembled WGS sequence"/>
</dbReference>
<dbReference type="EMBL" id="JBANQN010000003">
    <property type="protein sequence ID" value="KAK6793786.1"/>
    <property type="molecule type" value="Genomic_DNA"/>
</dbReference>
<name>A0AAN8TYD9_SOLBU</name>
<comment type="caution">
    <text evidence="1">The sequence shown here is derived from an EMBL/GenBank/DDBJ whole genome shotgun (WGS) entry which is preliminary data.</text>
</comment>